<feature type="region of interest" description="Disordered" evidence="6">
    <location>
        <begin position="216"/>
        <end position="379"/>
    </location>
</feature>
<dbReference type="GO" id="GO:0007031">
    <property type="term" value="P:peroxisome organization"/>
    <property type="evidence" value="ECO:0007669"/>
    <property type="project" value="TreeGrafter"/>
</dbReference>
<comment type="caution">
    <text evidence="8">The sequence shown here is derived from an EMBL/GenBank/DDBJ whole genome shotgun (WGS) entry which is preliminary data.</text>
</comment>
<sequence length="1187" mass="134261">MEGIDFSNLAEQVGGLVNQCRQWKQENAALETKLEEQKSRIIALETENSDLQRHLEAVESSDTVDDLEKKLLDSRQRYAPSSVIHDWMSKAEKPDIISYEQYASLAKRYEQLFQENASLIESFFTVKKKLKSCKTKVTSWNNCFERDAFDVYVRGKKVVFRRDEAIAAHGPQKHHHSGRMEVVSTPRLPTIGSLGQIRQPHMHEMGLVKESAAVGTLDGAPEPESPVLPSSNTRTRRVLGETPAQASSELNSSDITPTQTQDPRYVIEPQIFPSSPPAENPIFVSERPVRGRDRGNRPRLSLNNTVTSRRETGSFTTPVTVKSEPTSSSPLESTHRTNNDNDYDDGGDDDCLDPSTSETNNHDIIPREHTNHPPVQRQSNCFPVFDEREKVKIEPPSLGEQQLAGTKRRLALQPVNANVSPVQNVDGHIPNQGAKRRRYNPRGAEAAHLMAEDGEEDSCSKSKFFLPTDKVQTNSKIEMSKSPAAGRLEDLLGGVPRARPILNSPFRNSGISDNSLLGTPSKIPPRSITPRAAQSQSVENRIPSARQFPLPASRSLRSSAGAPQSRTDDEVLPEDEPFRARPLHRLGFEHFKLNLERNQGLDYAFDEVVRRKDLRKCLPGCIRPECCGKGFRAMAKLKGFGTAGNDDVSLEYLDQEDRQVLDEYLGDNKIVLKTMTEKELRELLLDARTRHLANQFGKHRHVHERARSPPGFWRTDMPSTQELERDREEARMAEQEKLAERYREAMRPGGLWRFADDASRGNEVAPPRFLHSLSSTNNFYSTIPLLADRTRSALTFHCCIAMEPLKKGRGRLPAALSQPTKLKGMYEEFVTKNSSSVSQIESGLRSLTYIIPGRFRESELASESLHSGVQLLSLYHDSLVSRVISRLPATITRPNPTPHARYTKYWSSRSSLYQRVAVTLQMIQYTELLWEMIARRRGEKIRWRVVVFIEGVKALCRLMLLRLTNSRPLVSPPLPEREVDPRSPEEEEESNPWDDASCPPSEGGSSADLSWTMPRTGLSLPTLPDVGDISNYLISRVLTADDIKPPKSLLHRVSGQGQLAEVLYILRPLIYALALQKWRDNKKSWTPWLIGFGMEYGCRQLAKKDFRERVAGGLRGLTALEREELRKRGWAMGWWTMRGAFYENITKVWLQSFVKRLEGKPLVGLIGGIVEDYQYLWDTYYFSTATL</sequence>
<dbReference type="GO" id="GO:0006281">
    <property type="term" value="P:DNA repair"/>
    <property type="evidence" value="ECO:0007669"/>
    <property type="project" value="InterPro"/>
</dbReference>
<organism evidence="8 9">
    <name type="scientific">[Emmonsia] crescens</name>
    <dbReference type="NCBI Taxonomy" id="73230"/>
    <lineage>
        <taxon>Eukaryota</taxon>
        <taxon>Fungi</taxon>
        <taxon>Dikarya</taxon>
        <taxon>Ascomycota</taxon>
        <taxon>Pezizomycotina</taxon>
        <taxon>Eurotiomycetes</taxon>
        <taxon>Eurotiomycetidae</taxon>
        <taxon>Onygenales</taxon>
        <taxon>Ajellomycetaceae</taxon>
        <taxon>Emergomyces</taxon>
    </lineage>
</organism>
<feature type="compositionally biased region" description="Polar residues" evidence="6">
    <location>
        <begin position="301"/>
        <end position="320"/>
    </location>
</feature>
<evidence type="ECO:0000313" key="9">
    <source>
        <dbReference type="Proteomes" id="UP000226031"/>
    </source>
</evidence>
<feature type="compositionally biased region" description="Acidic residues" evidence="6">
    <location>
        <begin position="341"/>
        <end position="352"/>
    </location>
</feature>
<keyword evidence="5" id="KW-0175">Coiled coil</keyword>
<keyword evidence="4" id="KW-0539">Nucleus</keyword>
<dbReference type="Pfam" id="PF08610">
    <property type="entry name" value="Pex16"/>
    <property type="match status" value="1"/>
</dbReference>
<gene>
    <name evidence="8" type="ORF">GX50_06335</name>
</gene>
<feature type="region of interest" description="Disordered" evidence="6">
    <location>
        <begin position="499"/>
        <end position="575"/>
    </location>
</feature>
<dbReference type="InterPro" id="IPR013919">
    <property type="entry name" value="Pex16"/>
</dbReference>
<feature type="compositionally biased region" description="Low complexity" evidence="6">
    <location>
        <begin position="323"/>
        <end position="332"/>
    </location>
</feature>
<dbReference type="PANTHER" id="PTHR13299:SF0">
    <property type="entry name" value="PEROXISOMAL MEMBRANE PROTEIN PEX16"/>
    <property type="match status" value="1"/>
</dbReference>
<evidence type="ECO:0000256" key="1">
    <source>
        <dbReference type="ARBA" id="ARBA00004123"/>
    </source>
</evidence>
<feature type="compositionally biased region" description="Basic and acidic residues" evidence="6">
    <location>
        <begin position="975"/>
        <end position="984"/>
    </location>
</feature>
<evidence type="ECO:0000256" key="3">
    <source>
        <dbReference type="ARBA" id="ARBA00022763"/>
    </source>
</evidence>
<evidence type="ECO:0000256" key="2">
    <source>
        <dbReference type="ARBA" id="ARBA00009505"/>
    </source>
</evidence>
<accession>A0A2B7ZBX1</accession>
<evidence type="ECO:0000256" key="5">
    <source>
        <dbReference type="SAM" id="Coils"/>
    </source>
</evidence>
<dbReference type="VEuPathDB" id="FungiDB:EMCG_05443"/>
<dbReference type="GO" id="GO:0005778">
    <property type="term" value="C:peroxisomal membrane"/>
    <property type="evidence" value="ECO:0007669"/>
    <property type="project" value="TreeGrafter"/>
</dbReference>
<feature type="compositionally biased region" description="Polar residues" evidence="6">
    <location>
        <begin position="555"/>
        <end position="565"/>
    </location>
</feature>
<dbReference type="VEuPathDB" id="FungiDB:EMCG_05442"/>
<dbReference type="PANTHER" id="PTHR13299">
    <property type="entry name" value="PEROXISOMAL MEMBRANE PROTEIN PEX16"/>
    <property type="match status" value="1"/>
</dbReference>
<evidence type="ECO:0000256" key="4">
    <source>
        <dbReference type="ARBA" id="ARBA00023242"/>
    </source>
</evidence>
<feature type="compositionally biased region" description="Polar residues" evidence="6">
    <location>
        <begin position="505"/>
        <end position="518"/>
    </location>
</feature>
<feature type="compositionally biased region" description="Polar residues" evidence="6">
    <location>
        <begin position="244"/>
        <end position="262"/>
    </location>
</feature>
<keyword evidence="3" id="KW-0227">DNA damage</keyword>
<dbReference type="Pfam" id="PF08573">
    <property type="entry name" value="SAE2"/>
    <property type="match status" value="1"/>
</dbReference>
<feature type="coiled-coil region" evidence="5">
    <location>
        <begin position="20"/>
        <end position="61"/>
    </location>
</feature>
<dbReference type="GO" id="GO:0005634">
    <property type="term" value="C:nucleus"/>
    <property type="evidence" value="ECO:0007669"/>
    <property type="project" value="UniProtKB-SubCell"/>
</dbReference>
<reference evidence="8 9" key="1">
    <citation type="submission" date="2017-10" db="EMBL/GenBank/DDBJ databases">
        <title>Comparative genomics in systemic dimorphic fungi from Ajellomycetaceae.</title>
        <authorList>
            <person name="Munoz J.F."/>
            <person name="Mcewen J.G."/>
            <person name="Clay O.K."/>
            <person name="Cuomo C.A."/>
        </authorList>
    </citation>
    <scope>NUCLEOTIDE SEQUENCE [LARGE SCALE GENOMIC DNA]</scope>
    <source>
        <strain evidence="8 9">UAMH4076</strain>
    </source>
</reference>
<feature type="compositionally biased region" description="Basic and acidic residues" evidence="6">
    <location>
        <begin position="287"/>
        <end position="296"/>
    </location>
</feature>
<feature type="compositionally biased region" description="Basic and acidic residues" evidence="6">
    <location>
        <begin position="360"/>
        <end position="371"/>
    </location>
</feature>
<protein>
    <submittedName>
        <fullName evidence="8">Peroxin-16</fullName>
    </submittedName>
</protein>
<name>A0A2B7ZBX1_9EURO</name>
<evidence type="ECO:0000259" key="7">
    <source>
        <dbReference type="Pfam" id="PF08573"/>
    </source>
</evidence>
<dbReference type="InterPro" id="IPR013882">
    <property type="entry name" value="Ctp1_C"/>
</dbReference>
<proteinExistence type="inferred from homology"/>
<dbReference type="Proteomes" id="UP000226031">
    <property type="component" value="Unassembled WGS sequence"/>
</dbReference>
<feature type="region of interest" description="Disordered" evidence="6">
    <location>
        <begin position="971"/>
        <end position="1006"/>
    </location>
</feature>
<comment type="similarity">
    <text evidence="2">Belongs to the peroxin-16 family.</text>
</comment>
<dbReference type="EMBL" id="PDND01000151">
    <property type="protein sequence ID" value="PGH30881.1"/>
    <property type="molecule type" value="Genomic_DNA"/>
</dbReference>
<feature type="domain" description="DNA endonuclease activator Ctp1 C-terminal" evidence="7">
    <location>
        <begin position="604"/>
        <end position="722"/>
    </location>
</feature>
<keyword evidence="9" id="KW-1185">Reference proteome</keyword>
<dbReference type="AlphaFoldDB" id="A0A2B7ZBX1"/>
<dbReference type="STRING" id="73230.A0A2B7ZBX1"/>
<evidence type="ECO:0000256" key="6">
    <source>
        <dbReference type="SAM" id="MobiDB-lite"/>
    </source>
</evidence>
<evidence type="ECO:0000313" key="8">
    <source>
        <dbReference type="EMBL" id="PGH30881.1"/>
    </source>
</evidence>
<feature type="region of interest" description="Disordered" evidence="6">
    <location>
        <begin position="698"/>
        <end position="717"/>
    </location>
</feature>
<comment type="subcellular location">
    <subcellularLocation>
        <location evidence="1">Nucleus</location>
    </subcellularLocation>
</comment>